<feature type="domain" description="LsmAD" evidence="2">
    <location>
        <begin position="243"/>
        <end position="314"/>
    </location>
</feature>
<dbReference type="SMART" id="SM01272">
    <property type="entry name" value="LsmAD"/>
    <property type="match status" value="1"/>
</dbReference>
<dbReference type="PANTHER" id="PTHR12854:SF7">
    <property type="entry name" value="ATAXIN-2 HOMOLOG"/>
    <property type="match status" value="1"/>
</dbReference>
<feature type="region of interest" description="Disordered" evidence="1">
    <location>
        <begin position="840"/>
        <end position="882"/>
    </location>
</feature>
<proteinExistence type="predicted"/>
<protein>
    <recommendedName>
        <fullName evidence="2">LsmAD domain-containing protein</fullName>
    </recommendedName>
</protein>
<comment type="caution">
    <text evidence="3">The sequence shown here is derived from an EMBL/GenBank/DDBJ whole genome shotgun (WGS) entry which is preliminary data.</text>
</comment>
<feature type="compositionally biased region" description="Polar residues" evidence="1">
    <location>
        <begin position="40"/>
        <end position="51"/>
    </location>
</feature>
<name>A0A8H5BPA7_9AGAR</name>
<feature type="region of interest" description="Disordered" evidence="1">
    <location>
        <begin position="1"/>
        <end position="105"/>
    </location>
</feature>
<evidence type="ECO:0000259" key="2">
    <source>
        <dbReference type="SMART" id="SM01272"/>
    </source>
</evidence>
<evidence type="ECO:0000256" key="1">
    <source>
        <dbReference type="SAM" id="MobiDB-lite"/>
    </source>
</evidence>
<feature type="compositionally biased region" description="Pro residues" evidence="1">
    <location>
        <begin position="843"/>
        <end position="878"/>
    </location>
</feature>
<keyword evidence="4" id="KW-1185">Reference proteome</keyword>
<organism evidence="3 4">
    <name type="scientific">Psilocybe cf. subviscida</name>
    <dbReference type="NCBI Taxonomy" id="2480587"/>
    <lineage>
        <taxon>Eukaryota</taxon>
        <taxon>Fungi</taxon>
        <taxon>Dikarya</taxon>
        <taxon>Basidiomycota</taxon>
        <taxon>Agaricomycotina</taxon>
        <taxon>Agaricomycetes</taxon>
        <taxon>Agaricomycetidae</taxon>
        <taxon>Agaricales</taxon>
        <taxon>Agaricineae</taxon>
        <taxon>Strophariaceae</taxon>
        <taxon>Psilocybe</taxon>
    </lineage>
</organism>
<feature type="compositionally biased region" description="Basic and acidic residues" evidence="1">
    <location>
        <begin position="183"/>
        <end position="202"/>
    </location>
</feature>
<feature type="compositionally biased region" description="Low complexity" evidence="1">
    <location>
        <begin position="571"/>
        <end position="595"/>
    </location>
</feature>
<feature type="compositionally biased region" description="Low complexity" evidence="1">
    <location>
        <begin position="526"/>
        <end position="556"/>
    </location>
</feature>
<dbReference type="GO" id="GO:0010494">
    <property type="term" value="C:cytoplasmic stress granule"/>
    <property type="evidence" value="ECO:0007669"/>
    <property type="project" value="TreeGrafter"/>
</dbReference>
<feature type="compositionally biased region" description="Polar residues" evidence="1">
    <location>
        <begin position="73"/>
        <end position="95"/>
    </location>
</feature>
<dbReference type="EMBL" id="JAACJJ010000014">
    <property type="protein sequence ID" value="KAF5326706.1"/>
    <property type="molecule type" value="Genomic_DNA"/>
</dbReference>
<dbReference type="Proteomes" id="UP000567179">
    <property type="component" value="Unassembled WGS sequence"/>
</dbReference>
<sequence>MATAARQSKGPRKGPPEPNAPRNLNNRAVPAWGSGARASPTFSPTNAPVNRQQQPAQPNTATPTPHTNFPPLAQNQNQVQSPVQANGNRTDNNSAAPRDRVLQSLSGLTGTTVTLVTKTNQRLEGVVSSTAGEGDTSGVTLKDVRDVNIQGAPLKDSLFIASTNIESYTSGPADAKPTNGDSFRTDTDISQRKGNGGRERDLQAWMPSGGDGSIGGLGDDDIFGPSGNGSTSWDQFQVNEQLFGVKASFDEDIYTTKLDRSAPDFKERERRAQRIANEIIGAATNNPHIAEERGIVVDDSGANEEDKYGAVVRGQNAYVPPGARRQGPLSPGQALPSQATVAPEQASPAAGTDAIPKVSVNGPDGAAVAPVLGASPSSSKSPSPAPPASKPAPADAAFRDFVANEKNRLTQKRQALVKLEMDKRVADLVKFSKSFKLKQPIPEDLVPILTKDEEKQRLIKEKAKTDAEAKEARAIGPSNPTQASRGVVAGAAKMADRKPVAIALAGKGGAGAAAAATNGVYAKQAATNAPATPATSSKTPTPSSGAASSTGSKKISMVIPAIPPFKGGQQAKAAPTVAPPAAAAAAPPATNGPAKIPIPPLAAIPPFKHNNSNNRASPPGNGAPPMSPNSAANRLNVNASSFRPNPKANAFTPVSPSPKNAHLSAAGSNGPNGPSPSHTSSPKPPRETNAAPHPFFGTRVIKKSAPVNVKDEFNPFKHGKVMDAAQVAPMWPYTGKRYMQMFPVQHPPQPHGPHMPPPAPTPMIPPPPYEDDAAMQANGQQAQPRAYIYAYPPYGYPPHVGHMMPGMGPPGPPGAYMQGPYMAHMPYPPGMPPPNAMYSPGMQMPPPPQGYMQPPPPGTYPPPPNGAGPRQSMPPTPIPAHAHAYYHQSPQSMAFLDPQTSKVFTVLTVQHAYPMMMPPPPPNMPPHSYEGGPAPPVQMGGHA</sequence>
<accession>A0A8H5BPA7</accession>
<evidence type="ECO:0000313" key="4">
    <source>
        <dbReference type="Proteomes" id="UP000567179"/>
    </source>
</evidence>
<dbReference type="GO" id="GO:0003729">
    <property type="term" value="F:mRNA binding"/>
    <property type="evidence" value="ECO:0007669"/>
    <property type="project" value="TreeGrafter"/>
</dbReference>
<dbReference type="PANTHER" id="PTHR12854">
    <property type="entry name" value="ATAXIN 2-RELATED"/>
    <property type="match status" value="1"/>
</dbReference>
<dbReference type="AlphaFoldDB" id="A0A8H5BPA7"/>
<feature type="region of interest" description="Disordered" evidence="1">
    <location>
        <begin position="463"/>
        <end position="490"/>
    </location>
</feature>
<reference evidence="3 4" key="1">
    <citation type="journal article" date="2020" name="ISME J.">
        <title>Uncovering the hidden diversity of litter-decomposition mechanisms in mushroom-forming fungi.</title>
        <authorList>
            <person name="Floudas D."/>
            <person name="Bentzer J."/>
            <person name="Ahren D."/>
            <person name="Johansson T."/>
            <person name="Persson P."/>
            <person name="Tunlid A."/>
        </authorList>
    </citation>
    <scope>NUCLEOTIDE SEQUENCE [LARGE SCALE GENOMIC DNA]</scope>
    <source>
        <strain evidence="3 4">CBS 101986</strain>
    </source>
</reference>
<feature type="region of interest" description="Disordered" evidence="1">
    <location>
        <begin position="168"/>
        <end position="228"/>
    </location>
</feature>
<dbReference type="GO" id="GO:0034063">
    <property type="term" value="P:stress granule assembly"/>
    <property type="evidence" value="ECO:0007669"/>
    <property type="project" value="TreeGrafter"/>
</dbReference>
<feature type="region of interest" description="Disordered" evidence="1">
    <location>
        <begin position="318"/>
        <end position="396"/>
    </location>
</feature>
<feature type="compositionally biased region" description="Low complexity" evidence="1">
    <location>
        <begin position="52"/>
        <end position="71"/>
    </location>
</feature>
<feature type="compositionally biased region" description="Basic and acidic residues" evidence="1">
    <location>
        <begin position="463"/>
        <end position="473"/>
    </location>
</feature>
<feature type="region of interest" description="Disordered" evidence="1">
    <location>
        <begin position="919"/>
        <end position="943"/>
    </location>
</feature>
<dbReference type="OrthoDB" id="2275718at2759"/>
<dbReference type="Pfam" id="PF06741">
    <property type="entry name" value="LsmAD"/>
    <property type="match status" value="1"/>
</dbReference>
<feature type="region of interest" description="Disordered" evidence="1">
    <location>
        <begin position="526"/>
        <end position="693"/>
    </location>
</feature>
<dbReference type="InterPro" id="IPR009604">
    <property type="entry name" value="LsmAD_domain"/>
</dbReference>
<feature type="compositionally biased region" description="Polar residues" evidence="1">
    <location>
        <begin position="628"/>
        <end position="643"/>
    </location>
</feature>
<evidence type="ECO:0000313" key="3">
    <source>
        <dbReference type="EMBL" id="KAF5326706.1"/>
    </source>
</evidence>
<gene>
    <name evidence="3" type="ORF">D9619_004496</name>
</gene>
<dbReference type="InterPro" id="IPR045117">
    <property type="entry name" value="ATXN2-like"/>
</dbReference>